<dbReference type="InterPro" id="IPR029058">
    <property type="entry name" value="AB_hydrolase_fold"/>
</dbReference>
<dbReference type="InterPro" id="IPR000387">
    <property type="entry name" value="Tyr_Pase_dom"/>
</dbReference>
<dbReference type="PANTHER" id="PTHR43798:SF33">
    <property type="entry name" value="HYDROLASE, PUTATIVE (AFU_ORTHOLOGUE AFUA_2G14860)-RELATED"/>
    <property type="match status" value="1"/>
</dbReference>
<evidence type="ECO:0000313" key="5">
    <source>
        <dbReference type="EMBL" id="ODV90621.1"/>
    </source>
</evidence>
<proteinExistence type="predicted"/>
<dbReference type="AlphaFoldDB" id="A0A1E4TFS1"/>
<feature type="domain" description="Tyrosine specific protein phosphatases" evidence="4">
    <location>
        <begin position="435"/>
        <end position="494"/>
    </location>
</feature>
<dbReference type="GO" id="GO:0004721">
    <property type="term" value="F:phosphoprotein phosphatase activity"/>
    <property type="evidence" value="ECO:0007669"/>
    <property type="project" value="UniProtKB-KW"/>
</dbReference>
<dbReference type="GO" id="GO:0016020">
    <property type="term" value="C:membrane"/>
    <property type="evidence" value="ECO:0007669"/>
    <property type="project" value="TreeGrafter"/>
</dbReference>
<dbReference type="Gene3D" id="3.40.50.1820">
    <property type="entry name" value="alpha/beta hydrolase"/>
    <property type="match status" value="1"/>
</dbReference>
<dbReference type="SUPFAM" id="SSF52799">
    <property type="entry name" value="(Phosphotyrosine protein) phosphatases II"/>
    <property type="match status" value="1"/>
</dbReference>
<evidence type="ECO:0000256" key="1">
    <source>
        <dbReference type="ARBA" id="ARBA00022801"/>
    </source>
</evidence>
<organism evidence="5 6">
    <name type="scientific">Tortispora caseinolytica NRRL Y-17796</name>
    <dbReference type="NCBI Taxonomy" id="767744"/>
    <lineage>
        <taxon>Eukaryota</taxon>
        <taxon>Fungi</taxon>
        <taxon>Dikarya</taxon>
        <taxon>Ascomycota</taxon>
        <taxon>Saccharomycotina</taxon>
        <taxon>Trigonopsidomycetes</taxon>
        <taxon>Trigonopsidales</taxon>
        <taxon>Trigonopsidaceae</taxon>
        <taxon>Tortispora</taxon>
    </lineage>
</organism>
<evidence type="ECO:0000256" key="3">
    <source>
        <dbReference type="SAM" id="SignalP"/>
    </source>
</evidence>
<feature type="chain" id="PRO_5009163182" description="Tyrosine specific protein phosphatases domain-containing protein" evidence="3">
    <location>
        <begin position="17"/>
        <end position="512"/>
    </location>
</feature>
<dbReference type="SUPFAM" id="SSF53474">
    <property type="entry name" value="alpha/beta-Hydrolases"/>
    <property type="match status" value="1"/>
</dbReference>
<evidence type="ECO:0000313" key="6">
    <source>
        <dbReference type="Proteomes" id="UP000095023"/>
    </source>
</evidence>
<dbReference type="PANTHER" id="PTHR43798">
    <property type="entry name" value="MONOACYLGLYCEROL LIPASE"/>
    <property type="match status" value="1"/>
</dbReference>
<dbReference type="Pfam" id="PF12697">
    <property type="entry name" value="Abhydrolase_6"/>
    <property type="match status" value="1"/>
</dbReference>
<dbReference type="Gene3D" id="3.90.190.10">
    <property type="entry name" value="Protein tyrosine phosphatase superfamily"/>
    <property type="match status" value="1"/>
</dbReference>
<dbReference type="InterPro" id="IPR000073">
    <property type="entry name" value="AB_hydrolase_1"/>
</dbReference>
<protein>
    <recommendedName>
        <fullName evidence="4">Tyrosine specific protein phosphatases domain-containing protein</fullName>
    </recommendedName>
</protein>
<gene>
    <name evidence="5" type="ORF">CANCADRAFT_108497</name>
</gene>
<keyword evidence="3" id="KW-0732">Signal</keyword>
<keyword evidence="6" id="KW-1185">Reference proteome</keyword>
<dbReference type="InterPro" id="IPR016130">
    <property type="entry name" value="Tyr_Pase_AS"/>
</dbReference>
<dbReference type="Proteomes" id="UP000095023">
    <property type="component" value="Unassembled WGS sequence"/>
</dbReference>
<dbReference type="PRINTS" id="PR00111">
    <property type="entry name" value="ABHYDROLASE"/>
</dbReference>
<dbReference type="InterPro" id="IPR020422">
    <property type="entry name" value="TYR_PHOSPHATASE_DUAL_dom"/>
</dbReference>
<dbReference type="EMBL" id="KV453842">
    <property type="protein sequence ID" value="ODV90621.1"/>
    <property type="molecule type" value="Genomic_DNA"/>
</dbReference>
<keyword evidence="2" id="KW-0904">Protein phosphatase</keyword>
<dbReference type="OrthoDB" id="428974at2759"/>
<evidence type="ECO:0000256" key="2">
    <source>
        <dbReference type="ARBA" id="ARBA00022912"/>
    </source>
</evidence>
<dbReference type="InterPro" id="IPR050266">
    <property type="entry name" value="AB_hydrolase_sf"/>
</dbReference>
<dbReference type="InterPro" id="IPR029021">
    <property type="entry name" value="Prot-tyrosine_phosphatase-like"/>
</dbReference>
<dbReference type="SMART" id="SM00404">
    <property type="entry name" value="PTPc_motif"/>
    <property type="match status" value="1"/>
</dbReference>
<dbReference type="PROSITE" id="PS00383">
    <property type="entry name" value="TYR_PHOSPHATASE_1"/>
    <property type="match status" value="1"/>
</dbReference>
<name>A0A1E4TFS1_9ASCO</name>
<dbReference type="PROSITE" id="PS50056">
    <property type="entry name" value="TYR_PHOSPHATASE_2"/>
    <property type="match status" value="1"/>
</dbReference>
<feature type="signal peptide" evidence="3">
    <location>
        <begin position="1"/>
        <end position="16"/>
    </location>
</feature>
<dbReference type="Pfam" id="PF00782">
    <property type="entry name" value="DSPc"/>
    <property type="match status" value="1"/>
</dbReference>
<sequence>MLSSIAASSALVVAAAALFRHYQTRNIIAEVKESDTIKKGKIDEKTAVRVLYLPNPVAAKISEVAECPVAVLIHGLGGRMDQFSRILELLRPSTGLLLLDLPGCGGSDWKNAPHNWEAYTTDAIADLIQDIIDRTIGSNSKVVLVAHSMGSSIAVQLAIKLGNRCVGLCALSPPVEVHITPRQRKLISITPPILFDIFRYFDRYGGIRSASVSRMVAKSTRDSIRRAQLATNILVKSRPWLRYVYGFHCASAKEWAALNIPVAVIVGTEDQITPPSRCKLILKYREDIPAPTSYIEIPKSGHSLLIEAPQVLAAHISHFFETCDPRLSPVWQLNQIAATEGKWSLKNEAKWKAVVRVSGTMPPGDSKVKLCAIKTLRENDPEHSPPLLERDYPDITHVIDISHETPPYESTSFKRIKYFKLPTIAKVPVPEDEVRKFIDLVNNIADSCAPKVPVIAVHCHYGFNRTGFVICTYLIEELGYSVSQSLDIFKAARPPGIKHAHFIDELHLRYEG</sequence>
<reference evidence="6" key="1">
    <citation type="submission" date="2016-02" db="EMBL/GenBank/DDBJ databases">
        <title>Comparative genomics of biotechnologically important yeasts.</title>
        <authorList>
            <consortium name="DOE Joint Genome Institute"/>
            <person name="Riley R."/>
            <person name="Haridas S."/>
            <person name="Wolfe K.H."/>
            <person name="Lopes M.R."/>
            <person name="Hittinger C.T."/>
            <person name="Goker M."/>
            <person name="Salamov A."/>
            <person name="Wisecaver J."/>
            <person name="Long T.M."/>
            <person name="Aerts A.L."/>
            <person name="Barry K."/>
            <person name="Choi C."/>
            <person name="Clum A."/>
            <person name="Coughlan A.Y."/>
            <person name="Deshpande S."/>
            <person name="Douglass A.P."/>
            <person name="Hanson S.J."/>
            <person name="Klenk H.-P."/>
            <person name="Labutti K."/>
            <person name="Lapidus A."/>
            <person name="Lindquist E."/>
            <person name="Lipzen A."/>
            <person name="Meier-Kolthoff J.P."/>
            <person name="Ohm R.A."/>
            <person name="Otillar R.P."/>
            <person name="Pangilinan J."/>
            <person name="Peng Y."/>
            <person name="Rokas A."/>
            <person name="Rosa C.A."/>
            <person name="Scheuner C."/>
            <person name="Sibirny A.A."/>
            <person name="Slot J.C."/>
            <person name="Stielow J.B."/>
            <person name="Sun H."/>
            <person name="Kurtzman C.P."/>
            <person name="Blackwell M."/>
            <person name="Jeffries T.W."/>
            <person name="Grigoriev I.V."/>
        </authorList>
    </citation>
    <scope>NUCLEOTIDE SEQUENCE [LARGE SCALE GENOMIC DNA]</scope>
    <source>
        <strain evidence="6">NRRL Y-17796</strain>
    </source>
</reference>
<evidence type="ECO:0000259" key="4">
    <source>
        <dbReference type="PROSITE" id="PS50056"/>
    </source>
</evidence>
<dbReference type="SMART" id="SM00195">
    <property type="entry name" value="DSPc"/>
    <property type="match status" value="1"/>
</dbReference>
<dbReference type="InterPro" id="IPR000340">
    <property type="entry name" value="Dual-sp_phosphatase_cat-dom"/>
</dbReference>
<keyword evidence="1" id="KW-0378">Hydrolase</keyword>
<accession>A0A1E4TFS1</accession>
<dbReference type="InterPro" id="IPR003595">
    <property type="entry name" value="Tyr_Pase_cat"/>
</dbReference>